<name>X6LDA6_RETFI</name>
<dbReference type="Proteomes" id="UP000023152">
    <property type="component" value="Unassembled WGS sequence"/>
</dbReference>
<evidence type="ECO:0000256" key="2">
    <source>
        <dbReference type="SAM" id="MobiDB-lite"/>
    </source>
</evidence>
<feature type="compositionally biased region" description="Basic and acidic residues" evidence="2">
    <location>
        <begin position="104"/>
        <end position="118"/>
    </location>
</feature>
<dbReference type="AlphaFoldDB" id="X6LDA6"/>
<dbReference type="SUPFAM" id="SSF48452">
    <property type="entry name" value="TPR-like"/>
    <property type="match status" value="1"/>
</dbReference>
<feature type="repeat" description="TPR" evidence="1">
    <location>
        <begin position="16"/>
        <end position="49"/>
    </location>
</feature>
<dbReference type="EMBL" id="ASPP01044902">
    <property type="protein sequence ID" value="ETN99111.1"/>
    <property type="molecule type" value="Genomic_DNA"/>
</dbReference>
<feature type="non-terminal residue" evidence="3">
    <location>
        <position position="183"/>
    </location>
</feature>
<dbReference type="InterPro" id="IPR011990">
    <property type="entry name" value="TPR-like_helical_dom_sf"/>
</dbReference>
<dbReference type="PROSITE" id="PS50005">
    <property type="entry name" value="TPR"/>
    <property type="match status" value="1"/>
</dbReference>
<reference evidence="3 4" key="1">
    <citation type="journal article" date="2013" name="Curr. Biol.">
        <title>The Genome of the Foraminiferan Reticulomyxa filosa.</title>
        <authorList>
            <person name="Glockner G."/>
            <person name="Hulsmann N."/>
            <person name="Schleicher M."/>
            <person name="Noegel A.A."/>
            <person name="Eichinger L."/>
            <person name="Gallinger C."/>
            <person name="Pawlowski J."/>
            <person name="Sierra R."/>
            <person name="Euteneuer U."/>
            <person name="Pillet L."/>
            <person name="Moustafa A."/>
            <person name="Platzer M."/>
            <person name="Groth M."/>
            <person name="Szafranski K."/>
            <person name="Schliwa M."/>
        </authorList>
    </citation>
    <scope>NUCLEOTIDE SEQUENCE [LARGE SCALE GENOMIC DNA]</scope>
</reference>
<keyword evidence="1" id="KW-0802">TPR repeat</keyword>
<feature type="non-terminal residue" evidence="3">
    <location>
        <position position="1"/>
    </location>
</feature>
<dbReference type="InterPro" id="IPR019734">
    <property type="entry name" value="TPR_rpt"/>
</dbReference>
<dbReference type="Gene3D" id="1.25.40.10">
    <property type="entry name" value="Tetratricopeptide repeat domain"/>
    <property type="match status" value="1"/>
</dbReference>
<feature type="compositionally biased region" description="Acidic residues" evidence="2">
    <location>
        <begin position="142"/>
        <end position="154"/>
    </location>
</feature>
<organism evidence="3 4">
    <name type="scientific">Reticulomyxa filosa</name>
    <dbReference type="NCBI Taxonomy" id="46433"/>
    <lineage>
        <taxon>Eukaryota</taxon>
        <taxon>Sar</taxon>
        <taxon>Rhizaria</taxon>
        <taxon>Retaria</taxon>
        <taxon>Foraminifera</taxon>
        <taxon>Monothalamids</taxon>
        <taxon>Reticulomyxidae</taxon>
        <taxon>Reticulomyxa</taxon>
    </lineage>
</organism>
<comment type="caution">
    <text evidence="3">The sequence shown here is derived from an EMBL/GenBank/DDBJ whole genome shotgun (WGS) entry which is preliminary data.</text>
</comment>
<keyword evidence="4" id="KW-1185">Reference proteome</keyword>
<feature type="compositionally biased region" description="Acidic residues" evidence="2">
    <location>
        <begin position="167"/>
        <end position="183"/>
    </location>
</feature>
<protein>
    <submittedName>
        <fullName evidence="3">Uncharacterized protein</fullName>
    </submittedName>
</protein>
<evidence type="ECO:0000256" key="1">
    <source>
        <dbReference type="PROSITE-ProRule" id="PRU00339"/>
    </source>
</evidence>
<proteinExistence type="predicted"/>
<sequence length="183" mass="21381">DATDNDLKAFIPAQAENMYWLCGRILSEMQNYQESEKYLCKAIEMRPDDPGYIVDYMLLLVQSERYDEALVQYVKARSLMSEGDRDIVHSKASSGRQNKRSHHSHDNDNDNDERHSSDYNDNPKGNDDEEDEKEEYVNGNDDNSDDDDEKEEETIEHSSSNSVMKEEENDDDDNEDDDEERMY</sequence>
<evidence type="ECO:0000313" key="4">
    <source>
        <dbReference type="Proteomes" id="UP000023152"/>
    </source>
</evidence>
<gene>
    <name evidence="3" type="ORF">RFI_38376</name>
</gene>
<accession>X6LDA6</accession>
<dbReference type="Pfam" id="PF13181">
    <property type="entry name" value="TPR_8"/>
    <property type="match status" value="1"/>
</dbReference>
<evidence type="ECO:0000313" key="3">
    <source>
        <dbReference type="EMBL" id="ETN99111.1"/>
    </source>
</evidence>
<feature type="region of interest" description="Disordered" evidence="2">
    <location>
        <begin position="85"/>
        <end position="183"/>
    </location>
</feature>